<dbReference type="AlphaFoldDB" id="A0A6J4KDY0"/>
<sequence>MQGTGAKLTAKQERAITALLSHPTIEAAGEALGVNPATLHRWLQEPAFEAAYRAARREAVGQAIARLQQVSTAAVTVLVRVMASEKTPPSTRVAAAKTVLDTAIRAVELDDLEARIAALEDATRGKT</sequence>
<name>A0A6J4KDY0_9CHLR</name>
<protein>
    <recommendedName>
        <fullName evidence="2">Homeodomain phBC6A51-type domain-containing protein</fullName>
    </recommendedName>
</protein>
<dbReference type="Gene3D" id="1.10.10.60">
    <property type="entry name" value="Homeodomain-like"/>
    <property type="match status" value="1"/>
</dbReference>
<reference evidence="1" key="1">
    <citation type="submission" date="2020-02" db="EMBL/GenBank/DDBJ databases">
        <authorList>
            <person name="Meier V. D."/>
        </authorList>
    </citation>
    <scope>NUCLEOTIDE SEQUENCE</scope>
    <source>
        <strain evidence="1">AVDCRST_MAG93</strain>
    </source>
</reference>
<proteinExistence type="predicted"/>
<gene>
    <name evidence="1" type="ORF">AVDCRST_MAG93-4741</name>
</gene>
<evidence type="ECO:0000313" key="1">
    <source>
        <dbReference type="EMBL" id="CAA9303181.1"/>
    </source>
</evidence>
<organism evidence="1">
    <name type="scientific">uncultured Chloroflexia bacterium</name>
    <dbReference type="NCBI Taxonomy" id="1672391"/>
    <lineage>
        <taxon>Bacteria</taxon>
        <taxon>Bacillati</taxon>
        <taxon>Chloroflexota</taxon>
        <taxon>Chloroflexia</taxon>
        <taxon>environmental samples</taxon>
    </lineage>
</organism>
<dbReference type="EMBL" id="CADCTR010001594">
    <property type="protein sequence ID" value="CAA9303181.1"/>
    <property type="molecule type" value="Genomic_DNA"/>
</dbReference>
<accession>A0A6J4KDY0</accession>
<evidence type="ECO:0008006" key="2">
    <source>
        <dbReference type="Google" id="ProtNLM"/>
    </source>
</evidence>